<dbReference type="KEGG" id="srt:Srot_0225"/>
<keyword evidence="3" id="KW-1185">Reference proteome</keyword>
<proteinExistence type="predicted"/>
<sequence>MQPADVLYNMAQSALKRNEQTFQAFQKSMAQRKAQQEALYAQVKEKNTAEPTAEELKAEKGERKAASIWNDTGKFGNLESEESVSEEPVKRDVRADADTRSFRPVDEDEEAEDAPVGRHSRPDDGIWGASTRKIGSYQDEEE</sequence>
<evidence type="ECO:0000313" key="2">
    <source>
        <dbReference type="EMBL" id="ADG96712.1"/>
    </source>
</evidence>
<evidence type="ECO:0000313" key="3">
    <source>
        <dbReference type="Proteomes" id="UP000002247"/>
    </source>
</evidence>
<name>D6ZAH0_SEGRD</name>
<gene>
    <name evidence="2" type="ordered locus">Srot_0225</name>
</gene>
<dbReference type="AlphaFoldDB" id="D6ZAH0"/>
<accession>D6ZAH0</accession>
<dbReference type="EMBL" id="CP001958">
    <property type="protein sequence ID" value="ADG96712.1"/>
    <property type="molecule type" value="Genomic_DNA"/>
</dbReference>
<dbReference type="RefSeq" id="WP_013137168.1">
    <property type="nucleotide sequence ID" value="NC_014168.1"/>
</dbReference>
<dbReference type="HOGENOM" id="CLU_151327_0_0_11"/>
<dbReference type="STRING" id="640132.Srot_0225"/>
<dbReference type="Proteomes" id="UP000002247">
    <property type="component" value="Chromosome"/>
</dbReference>
<protein>
    <submittedName>
        <fullName evidence="2">Uncharacterized protein</fullName>
    </submittedName>
</protein>
<feature type="region of interest" description="Disordered" evidence="1">
    <location>
        <begin position="30"/>
        <end position="142"/>
    </location>
</feature>
<feature type="compositionally biased region" description="Basic and acidic residues" evidence="1">
    <location>
        <begin position="87"/>
        <end position="105"/>
    </location>
</feature>
<evidence type="ECO:0000256" key="1">
    <source>
        <dbReference type="SAM" id="MobiDB-lite"/>
    </source>
</evidence>
<organism evidence="2 3">
    <name type="scientific">Segniliparus rotundus (strain ATCC BAA-972 / CDC 1076 / CIP 108378 / DSM 44985 / JCM 13578)</name>
    <dbReference type="NCBI Taxonomy" id="640132"/>
    <lineage>
        <taxon>Bacteria</taxon>
        <taxon>Bacillati</taxon>
        <taxon>Actinomycetota</taxon>
        <taxon>Actinomycetes</taxon>
        <taxon>Mycobacteriales</taxon>
        <taxon>Segniliparaceae</taxon>
        <taxon>Segniliparus</taxon>
    </lineage>
</organism>
<feature type="compositionally biased region" description="Basic and acidic residues" evidence="1">
    <location>
        <begin position="43"/>
        <end position="65"/>
    </location>
</feature>
<reference evidence="2 3" key="1">
    <citation type="journal article" date="2010" name="Stand. Genomic Sci.">
        <title>Complete genome sequence of Segniliparus rotundus type strain (CDC 1076).</title>
        <authorList>
            <person name="Sikorski J."/>
            <person name="Lapidus A."/>
            <person name="Copeland A."/>
            <person name="Misra M."/>
            <person name="Glavina Del Rio T."/>
            <person name="Nolan M."/>
            <person name="Lucas S."/>
            <person name="Chen F."/>
            <person name="Tice H."/>
            <person name="Cheng J.F."/>
            <person name="Jando M."/>
            <person name="Schneider S."/>
            <person name="Bruce D."/>
            <person name="Goodwin L."/>
            <person name="Pitluck S."/>
            <person name="Liolios K."/>
            <person name="Mikhailova N."/>
            <person name="Pati A."/>
            <person name="Ivanova N."/>
            <person name="Mavromatis K."/>
            <person name="Chen A."/>
            <person name="Palaniappan K."/>
            <person name="Chertkov O."/>
            <person name="Land M."/>
            <person name="Hauser L."/>
            <person name="Chang Y.J."/>
            <person name="Jeffries C.D."/>
            <person name="Brettin T."/>
            <person name="Detter J.C."/>
            <person name="Han C."/>
            <person name="Rohde M."/>
            <person name="Goker M."/>
            <person name="Bristow J."/>
            <person name="Eisen J.A."/>
            <person name="Markowitz V."/>
            <person name="Hugenholtz P."/>
            <person name="Kyrpides N.C."/>
            <person name="Klenk H.P."/>
        </authorList>
    </citation>
    <scope>NUCLEOTIDE SEQUENCE [LARGE SCALE GENOMIC DNA]</scope>
    <source>
        <strain evidence="3">ATCC BAA-972 / CDC 1076 / CIP 108378 / DSM 44985 / JCM 13578</strain>
    </source>
</reference>